<proteinExistence type="predicted"/>
<keyword evidence="3" id="KW-1185">Reference proteome</keyword>
<comment type="caution">
    <text evidence="2">The sequence shown here is derived from an EMBL/GenBank/DDBJ whole genome shotgun (WGS) entry which is preliminary data.</text>
</comment>
<dbReference type="EMBL" id="JACVVK020000022">
    <property type="protein sequence ID" value="KAK7503100.1"/>
    <property type="molecule type" value="Genomic_DNA"/>
</dbReference>
<organism evidence="2 3">
    <name type="scientific">Batillaria attramentaria</name>
    <dbReference type="NCBI Taxonomy" id="370345"/>
    <lineage>
        <taxon>Eukaryota</taxon>
        <taxon>Metazoa</taxon>
        <taxon>Spiralia</taxon>
        <taxon>Lophotrochozoa</taxon>
        <taxon>Mollusca</taxon>
        <taxon>Gastropoda</taxon>
        <taxon>Caenogastropoda</taxon>
        <taxon>Sorbeoconcha</taxon>
        <taxon>Cerithioidea</taxon>
        <taxon>Batillariidae</taxon>
        <taxon>Batillaria</taxon>
    </lineage>
</organism>
<dbReference type="SMART" id="SM00034">
    <property type="entry name" value="CLECT"/>
    <property type="match status" value="1"/>
</dbReference>
<dbReference type="InterPro" id="IPR001304">
    <property type="entry name" value="C-type_lectin-like"/>
</dbReference>
<gene>
    <name evidence="2" type="ORF">BaRGS_00005726</name>
</gene>
<protein>
    <recommendedName>
        <fullName evidence="1">C-type lectin domain-containing protein</fullName>
    </recommendedName>
</protein>
<dbReference type="InterPro" id="IPR016187">
    <property type="entry name" value="CTDL_fold"/>
</dbReference>
<accession>A0ABD0LV34</accession>
<sequence>GDLEYLYVRVRILVTTTSDKCILRHVKTSPRSGYITNVAFNGHILYRPPIGATFIPDMYEGTGIMISFPHFNLTVRSNRYNEKLSLEKWNVNSDSIRLKMLPDFQNGRTLPMTFTAPIVLRFGTVDLLAKTGFKMFYSIHPRSEMPEQLDTGLFNCSVPHYTSFRLHFDCNLETECRAGEDERGCPYTSAACGPGFIDAGKKCYRYVTVRKEITWDDAYQQCRSFGERLVSPRTPSEWQTFRAILQFGKKMCRVYVGLRSTPSHMAAMYRDVWQWTDQTMSYYINILEERLSTTPTCAHILPAERDMLQPWECGAPVYVCFLLCEKDK</sequence>
<dbReference type="PROSITE" id="PS50041">
    <property type="entry name" value="C_TYPE_LECTIN_2"/>
    <property type="match status" value="1"/>
</dbReference>
<dbReference type="Proteomes" id="UP001519460">
    <property type="component" value="Unassembled WGS sequence"/>
</dbReference>
<reference evidence="2 3" key="1">
    <citation type="journal article" date="2023" name="Sci. Data">
        <title>Genome assembly of the Korean intertidal mud-creeper Batillaria attramentaria.</title>
        <authorList>
            <person name="Patra A.K."/>
            <person name="Ho P.T."/>
            <person name="Jun S."/>
            <person name="Lee S.J."/>
            <person name="Kim Y."/>
            <person name="Won Y.J."/>
        </authorList>
    </citation>
    <scope>NUCLEOTIDE SEQUENCE [LARGE SCALE GENOMIC DNA]</scope>
    <source>
        <strain evidence="2">Wonlab-2016</strain>
    </source>
</reference>
<dbReference type="Gene3D" id="3.10.100.10">
    <property type="entry name" value="Mannose-Binding Protein A, subunit A"/>
    <property type="match status" value="1"/>
</dbReference>
<dbReference type="SUPFAM" id="SSF56436">
    <property type="entry name" value="C-type lectin-like"/>
    <property type="match status" value="1"/>
</dbReference>
<evidence type="ECO:0000313" key="3">
    <source>
        <dbReference type="Proteomes" id="UP001519460"/>
    </source>
</evidence>
<evidence type="ECO:0000259" key="1">
    <source>
        <dbReference type="PROSITE" id="PS50041"/>
    </source>
</evidence>
<evidence type="ECO:0000313" key="2">
    <source>
        <dbReference type="EMBL" id="KAK7503100.1"/>
    </source>
</evidence>
<dbReference type="AlphaFoldDB" id="A0ABD0LV34"/>
<feature type="domain" description="C-type lectin" evidence="1">
    <location>
        <begin position="199"/>
        <end position="325"/>
    </location>
</feature>
<feature type="non-terminal residue" evidence="2">
    <location>
        <position position="1"/>
    </location>
</feature>
<feature type="non-terminal residue" evidence="2">
    <location>
        <position position="328"/>
    </location>
</feature>
<dbReference type="InterPro" id="IPR016186">
    <property type="entry name" value="C-type_lectin-like/link_sf"/>
</dbReference>
<name>A0ABD0LV34_9CAEN</name>